<dbReference type="PIRSF" id="PIRSF028451">
    <property type="entry name" value="UCP028451"/>
    <property type="match status" value="1"/>
</dbReference>
<organism evidence="1 2">
    <name type="scientific">Hanstruepera neustonica</name>
    <dbReference type="NCBI Taxonomy" id="1445657"/>
    <lineage>
        <taxon>Bacteria</taxon>
        <taxon>Pseudomonadati</taxon>
        <taxon>Bacteroidota</taxon>
        <taxon>Flavobacteriia</taxon>
        <taxon>Flavobacteriales</taxon>
        <taxon>Flavobacteriaceae</taxon>
        <taxon>Hanstruepera</taxon>
    </lineage>
</organism>
<dbReference type="AlphaFoldDB" id="A0A2K1DYF4"/>
<protein>
    <submittedName>
        <fullName evidence="1">TIGR02453 family protein</fullName>
    </submittedName>
</protein>
<dbReference type="OrthoDB" id="9794241at2"/>
<comment type="caution">
    <text evidence="1">The sequence shown here is derived from an EMBL/GenBank/DDBJ whole genome shotgun (WGS) entry which is preliminary data.</text>
</comment>
<dbReference type="PANTHER" id="PTHR36452:SF1">
    <property type="entry name" value="DUF2461 DOMAIN-CONTAINING PROTEIN"/>
    <property type="match status" value="1"/>
</dbReference>
<dbReference type="InterPro" id="IPR012808">
    <property type="entry name" value="CHP02453"/>
</dbReference>
<dbReference type="Proteomes" id="UP000236641">
    <property type="component" value="Unassembled WGS sequence"/>
</dbReference>
<dbReference type="InterPro" id="IPR015996">
    <property type="entry name" value="UCP028451"/>
</dbReference>
<reference evidence="1 2" key="1">
    <citation type="submission" date="2018-01" db="EMBL/GenBank/DDBJ databases">
        <title>The draft genome of Hanstruepera neustonica JCM19743.</title>
        <authorList>
            <person name="He R.-H."/>
            <person name="Du Z.-J."/>
        </authorList>
    </citation>
    <scope>NUCLEOTIDE SEQUENCE [LARGE SCALE GENOMIC DNA]</scope>
    <source>
        <strain evidence="1 2">JCM19743</strain>
    </source>
</reference>
<evidence type="ECO:0000313" key="2">
    <source>
        <dbReference type="Proteomes" id="UP000236641"/>
    </source>
</evidence>
<dbReference type="EMBL" id="POWF01000004">
    <property type="protein sequence ID" value="PNQ73056.1"/>
    <property type="molecule type" value="Genomic_DNA"/>
</dbReference>
<gene>
    <name evidence="1" type="ORF">C1T31_08665</name>
</gene>
<sequence length="224" mass="26733">MKDTLKEALGFLNRLEKNNNRDWFNDHKKEFKSIEKNIKSLYNDVFETLKKHDDVDSFKMFRIYRDVRFSKNKQPYKTHFGGSFHRRKPELRGGYYLHIAPNNGSFIATGFWEPNKDDLLRIRREFEVDASEMRELLAEKSFKDIWGELEGDELKSAPRDFDKDHPNIDLIRKKQYIFVRKYKDADLLPPNFIDDVNKSFKAIKPYFDYMSDVLTTNINGESII</sequence>
<dbReference type="RefSeq" id="WP_103052095.1">
    <property type="nucleotide sequence ID" value="NZ_POWF01000004.1"/>
</dbReference>
<dbReference type="PANTHER" id="PTHR36452">
    <property type="entry name" value="CHROMOSOME 12, WHOLE GENOME SHOTGUN SEQUENCE"/>
    <property type="match status" value="1"/>
</dbReference>
<dbReference type="Pfam" id="PF09365">
    <property type="entry name" value="DUF2461"/>
    <property type="match status" value="1"/>
</dbReference>
<accession>A0A2K1DYF4</accession>
<dbReference type="NCBIfam" id="TIGR02453">
    <property type="entry name" value="TIGR02453 family protein"/>
    <property type="match status" value="1"/>
</dbReference>
<evidence type="ECO:0000313" key="1">
    <source>
        <dbReference type="EMBL" id="PNQ73056.1"/>
    </source>
</evidence>
<proteinExistence type="predicted"/>
<keyword evidence="2" id="KW-1185">Reference proteome</keyword>
<name>A0A2K1DYF4_9FLAO</name>